<sequence>MDFLKFETDLPIYAVVDDDLSIGTAFCCPQQDVSNMKEVRHTQYMKRLI</sequence>
<evidence type="ECO:0000313" key="2">
    <source>
        <dbReference type="Proteomes" id="UP001524570"/>
    </source>
</evidence>
<dbReference type="EMBL" id="JANIBL010000050">
    <property type="protein sequence ID" value="MCQ8118797.1"/>
    <property type="molecule type" value="Genomic_DNA"/>
</dbReference>
<keyword evidence="2" id="KW-1185">Reference proteome</keyword>
<gene>
    <name evidence="1" type="ORF">NP589_15280</name>
</gene>
<proteinExistence type="predicted"/>
<name>A0ABT1TVK6_9GAMM</name>
<comment type="caution">
    <text evidence="1">The sequence shown here is derived from an EMBL/GenBank/DDBJ whole genome shotgun (WGS) entry which is preliminary data.</text>
</comment>
<protein>
    <submittedName>
        <fullName evidence="1">Uncharacterized protein</fullName>
    </submittedName>
</protein>
<organism evidence="1 2">
    <name type="scientific">Methylomonas rosea</name>
    <dbReference type="NCBI Taxonomy" id="2952227"/>
    <lineage>
        <taxon>Bacteria</taxon>
        <taxon>Pseudomonadati</taxon>
        <taxon>Pseudomonadota</taxon>
        <taxon>Gammaproteobacteria</taxon>
        <taxon>Methylococcales</taxon>
        <taxon>Methylococcaceae</taxon>
        <taxon>Methylomonas</taxon>
    </lineage>
</organism>
<dbReference type="RefSeq" id="WP_256607769.1">
    <property type="nucleotide sequence ID" value="NZ_JANIBL010000050.1"/>
</dbReference>
<evidence type="ECO:0000313" key="1">
    <source>
        <dbReference type="EMBL" id="MCQ8118797.1"/>
    </source>
</evidence>
<reference evidence="1 2" key="1">
    <citation type="submission" date="2022-07" db="EMBL/GenBank/DDBJ databases">
        <title>Methylomonas rivi sp. nov., Methylomonas rosea sp. nov., Methylomonas aureus sp. nov. and Methylomonas subterranea sp. nov., four novel methanotrophs isolated from a freshwater creek and the deep terrestrial subsurface.</title>
        <authorList>
            <person name="Abin C."/>
            <person name="Sankaranarayanan K."/>
            <person name="Garner C."/>
            <person name="Sindelar R."/>
            <person name="Kotary K."/>
            <person name="Garner R."/>
            <person name="Barclay S."/>
            <person name="Lawson P."/>
            <person name="Krumholz L."/>
        </authorList>
    </citation>
    <scope>NUCLEOTIDE SEQUENCE [LARGE SCALE GENOMIC DNA]</scope>
    <source>
        <strain evidence="1 2">WSC-7</strain>
    </source>
</reference>
<accession>A0ABT1TVK6</accession>
<dbReference type="Proteomes" id="UP001524570">
    <property type="component" value="Unassembled WGS sequence"/>
</dbReference>